<dbReference type="AlphaFoldDB" id="X0T899"/>
<protein>
    <submittedName>
        <fullName evidence="1">Uncharacterized protein</fullName>
    </submittedName>
</protein>
<gene>
    <name evidence="1" type="ORF">S01H1_09552</name>
</gene>
<reference evidence="1" key="1">
    <citation type="journal article" date="2014" name="Front. Microbiol.">
        <title>High frequency of phylogenetically diverse reductive dehalogenase-homologous genes in deep subseafloor sedimentary metagenomes.</title>
        <authorList>
            <person name="Kawai M."/>
            <person name="Futagami T."/>
            <person name="Toyoda A."/>
            <person name="Takaki Y."/>
            <person name="Nishi S."/>
            <person name="Hori S."/>
            <person name="Arai W."/>
            <person name="Tsubouchi T."/>
            <person name="Morono Y."/>
            <person name="Uchiyama I."/>
            <person name="Ito T."/>
            <person name="Fujiyama A."/>
            <person name="Inagaki F."/>
            <person name="Takami H."/>
        </authorList>
    </citation>
    <scope>NUCLEOTIDE SEQUENCE</scope>
    <source>
        <strain evidence="1">Expedition CK06-06</strain>
    </source>
</reference>
<evidence type="ECO:0000313" key="1">
    <source>
        <dbReference type="EMBL" id="GAF84417.1"/>
    </source>
</evidence>
<proteinExistence type="predicted"/>
<name>X0T899_9ZZZZ</name>
<sequence length="132" mass="14497">MADVPWIEYEHDAAEAHIQFFNCTNGTVTWVFPGKEVNRQPASAAGVGKVIDLNKTYRIFSGTSILTKAVLIELHTQVQPAAAPTYTGVYPRLTAISGTTWTNVEVVCTGLSATIISDDRWSVKFEFTEKST</sequence>
<accession>X0T899</accession>
<comment type="caution">
    <text evidence="1">The sequence shown here is derived from an EMBL/GenBank/DDBJ whole genome shotgun (WGS) entry which is preliminary data.</text>
</comment>
<dbReference type="EMBL" id="BARS01004883">
    <property type="protein sequence ID" value="GAF84417.1"/>
    <property type="molecule type" value="Genomic_DNA"/>
</dbReference>
<organism evidence="1">
    <name type="scientific">marine sediment metagenome</name>
    <dbReference type="NCBI Taxonomy" id="412755"/>
    <lineage>
        <taxon>unclassified sequences</taxon>
        <taxon>metagenomes</taxon>
        <taxon>ecological metagenomes</taxon>
    </lineage>
</organism>